<dbReference type="Pfam" id="PF11010">
    <property type="entry name" value="DUF2848"/>
    <property type="match status" value="1"/>
</dbReference>
<reference evidence="1" key="1">
    <citation type="submission" date="2016-08" db="EMBL/GenBank/DDBJ databases">
        <title>Complete genome of Cloacibacillus porcorum.</title>
        <authorList>
            <person name="Looft T."/>
            <person name="Bayles D.O."/>
            <person name="Alt D.P."/>
        </authorList>
    </citation>
    <scope>NUCLEOTIDE SEQUENCE [LARGE SCALE GENOMIC DNA]</scope>
    <source>
        <strain evidence="1">CL-84</strain>
    </source>
</reference>
<dbReference type="AlphaFoldDB" id="A0A1B2I3A8"/>
<name>A0A1B2I3A8_9BACT</name>
<evidence type="ECO:0000313" key="2">
    <source>
        <dbReference type="Proteomes" id="UP000093044"/>
    </source>
</evidence>
<sequence length="239" mass="26959">MKGVGIVKFKVLAKSGEEKIIDFVPKHIINAGYTGRDQAAVQAHIDELKEEGIPAPDKTPVYFVKFIDKITQSGGFEVLDETDHSGEAEFALFFDKDEIYVGVGSDHTDRKLETVDIPKAKQIYPNTISKELWKLSDVIDHWDDITLRSWIKVDGERKLFQEAKLTAMLDAADLVERAKKLLCDPNDTEGLVLYSGTVASLFKADYSPYFETELEDPILGRRLGNVYEMTCKSSWYKGN</sequence>
<proteinExistence type="predicted"/>
<accession>A0A1B2I3A8</accession>
<dbReference type="Proteomes" id="UP000093044">
    <property type="component" value="Chromosome"/>
</dbReference>
<dbReference type="EMBL" id="CP016757">
    <property type="protein sequence ID" value="ANZ44471.1"/>
    <property type="molecule type" value="Genomic_DNA"/>
</dbReference>
<evidence type="ECO:0000313" key="1">
    <source>
        <dbReference type="EMBL" id="ANZ44471.1"/>
    </source>
</evidence>
<dbReference type="STRING" id="1197717.BED41_04850"/>
<protein>
    <recommendedName>
        <fullName evidence="3">DUF2848 domain-containing protein</fullName>
    </recommendedName>
</protein>
<dbReference type="KEGG" id="cpor:BED41_04850"/>
<gene>
    <name evidence="1" type="ORF">BED41_04850</name>
</gene>
<dbReference type="SUPFAM" id="SSF56529">
    <property type="entry name" value="FAH"/>
    <property type="match status" value="1"/>
</dbReference>
<evidence type="ECO:0008006" key="3">
    <source>
        <dbReference type="Google" id="ProtNLM"/>
    </source>
</evidence>
<dbReference type="InterPro" id="IPR021269">
    <property type="entry name" value="DUF2848"/>
</dbReference>
<keyword evidence="2" id="KW-1185">Reference proteome</keyword>
<organism evidence="1 2">
    <name type="scientific">Cloacibacillus porcorum</name>
    <dbReference type="NCBI Taxonomy" id="1197717"/>
    <lineage>
        <taxon>Bacteria</taxon>
        <taxon>Thermotogati</taxon>
        <taxon>Synergistota</taxon>
        <taxon>Synergistia</taxon>
        <taxon>Synergistales</taxon>
        <taxon>Synergistaceae</taxon>
        <taxon>Cloacibacillus</taxon>
    </lineage>
</organism>
<dbReference type="GO" id="GO:0003824">
    <property type="term" value="F:catalytic activity"/>
    <property type="evidence" value="ECO:0007669"/>
    <property type="project" value="InterPro"/>
</dbReference>
<dbReference type="InterPro" id="IPR036663">
    <property type="entry name" value="Fumarylacetoacetase_C_sf"/>
</dbReference>